<name>A0AAE1DW50_9GAST</name>
<reference evidence="2" key="1">
    <citation type="journal article" date="2023" name="G3 (Bethesda)">
        <title>A reference genome for the long-term kleptoplast-retaining sea slug Elysia crispata morphotype clarki.</title>
        <authorList>
            <person name="Eastman K.E."/>
            <person name="Pendleton A.L."/>
            <person name="Shaikh M.A."/>
            <person name="Suttiyut T."/>
            <person name="Ogas R."/>
            <person name="Tomko P."/>
            <person name="Gavelis G."/>
            <person name="Widhalm J.R."/>
            <person name="Wisecaver J.H."/>
        </authorList>
    </citation>
    <scope>NUCLEOTIDE SEQUENCE</scope>
    <source>
        <strain evidence="2">ECLA1</strain>
    </source>
</reference>
<dbReference type="EMBL" id="JAWDGP010002181">
    <property type="protein sequence ID" value="KAK3784922.1"/>
    <property type="molecule type" value="Genomic_DNA"/>
</dbReference>
<keyword evidence="3" id="KW-1185">Reference proteome</keyword>
<evidence type="ECO:0000256" key="1">
    <source>
        <dbReference type="SAM" id="MobiDB-lite"/>
    </source>
</evidence>
<gene>
    <name evidence="2" type="ORF">RRG08_012341</name>
</gene>
<sequence length="103" mass="11239">MQDKTAHKATPALNVKLDQPRIGAACDQTSDQHSQESGQYRTLEEKAAFIAQKEQGKATKTAVDDSSGAMSHPHQRPLFILNYQASSLTLKAVMLDAGQENKN</sequence>
<proteinExistence type="predicted"/>
<feature type="region of interest" description="Disordered" evidence="1">
    <location>
        <begin position="1"/>
        <end position="40"/>
    </location>
</feature>
<dbReference type="Proteomes" id="UP001283361">
    <property type="component" value="Unassembled WGS sequence"/>
</dbReference>
<comment type="caution">
    <text evidence="2">The sequence shown here is derived from an EMBL/GenBank/DDBJ whole genome shotgun (WGS) entry which is preliminary data.</text>
</comment>
<evidence type="ECO:0000313" key="2">
    <source>
        <dbReference type="EMBL" id="KAK3784922.1"/>
    </source>
</evidence>
<dbReference type="AlphaFoldDB" id="A0AAE1DW50"/>
<evidence type="ECO:0000313" key="3">
    <source>
        <dbReference type="Proteomes" id="UP001283361"/>
    </source>
</evidence>
<feature type="region of interest" description="Disordered" evidence="1">
    <location>
        <begin position="54"/>
        <end position="73"/>
    </location>
</feature>
<organism evidence="2 3">
    <name type="scientific">Elysia crispata</name>
    <name type="common">lettuce slug</name>
    <dbReference type="NCBI Taxonomy" id="231223"/>
    <lineage>
        <taxon>Eukaryota</taxon>
        <taxon>Metazoa</taxon>
        <taxon>Spiralia</taxon>
        <taxon>Lophotrochozoa</taxon>
        <taxon>Mollusca</taxon>
        <taxon>Gastropoda</taxon>
        <taxon>Heterobranchia</taxon>
        <taxon>Euthyneura</taxon>
        <taxon>Panpulmonata</taxon>
        <taxon>Sacoglossa</taxon>
        <taxon>Placobranchoidea</taxon>
        <taxon>Plakobranchidae</taxon>
        <taxon>Elysia</taxon>
    </lineage>
</organism>
<protein>
    <submittedName>
        <fullName evidence="2">Uncharacterized protein</fullName>
    </submittedName>
</protein>
<accession>A0AAE1DW50</accession>
<feature type="compositionally biased region" description="Polar residues" evidence="1">
    <location>
        <begin position="27"/>
        <end position="40"/>
    </location>
</feature>